<feature type="region of interest" description="Disordered" evidence="1">
    <location>
        <begin position="1"/>
        <end position="26"/>
    </location>
</feature>
<evidence type="ECO:0000313" key="3">
    <source>
        <dbReference type="Proteomes" id="UP000466307"/>
    </source>
</evidence>
<evidence type="ECO:0000256" key="1">
    <source>
        <dbReference type="SAM" id="MobiDB-lite"/>
    </source>
</evidence>
<dbReference type="AlphaFoldDB" id="A0A7K3LQN6"/>
<protein>
    <submittedName>
        <fullName evidence="2">Uncharacterized protein</fullName>
    </submittedName>
</protein>
<organism evidence="2 3">
    <name type="scientific">Gordonia desulfuricans</name>
    <dbReference type="NCBI Taxonomy" id="89051"/>
    <lineage>
        <taxon>Bacteria</taxon>
        <taxon>Bacillati</taxon>
        <taxon>Actinomycetota</taxon>
        <taxon>Actinomycetes</taxon>
        <taxon>Mycobacteriales</taxon>
        <taxon>Gordoniaceae</taxon>
        <taxon>Gordonia</taxon>
    </lineage>
</organism>
<keyword evidence="3" id="KW-1185">Reference proteome</keyword>
<dbReference type="EMBL" id="JAADZU010000039">
    <property type="protein sequence ID" value="NDK90510.1"/>
    <property type="molecule type" value="Genomic_DNA"/>
</dbReference>
<dbReference type="Proteomes" id="UP000466307">
    <property type="component" value="Unassembled WGS sequence"/>
</dbReference>
<gene>
    <name evidence="2" type="ORF">GYA93_13110</name>
</gene>
<reference evidence="2 3" key="1">
    <citation type="submission" date="2020-01" db="EMBL/GenBank/DDBJ databases">
        <title>Investigation of new actinobacteria for the biodesulphurisation of diesel fuel.</title>
        <authorList>
            <person name="Athi Narayanan S.M."/>
        </authorList>
    </citation>
    <scope>NUCLEOTIDE SEQUENCE [LARGE SCALE GENOMIC DNA]</scope>
    <source>
        <strain evidence="2 3">213E</strain>
    </source>
</reference>
<sequence length="37" mass="4002">MHGTARWCRSTPTAGSCGSPDRAATACSHRVWRPRAC</sequence>
<accession>A0A7K3LQN6</accession>
<evidence type="ECO:0000313" key="2">
    <source>
        <dbReference type="EMBL" id="NDK90510.1"/>
    </source>
</evidence>
<name>A0A7K3LQN6_9ACTN</name>
<comment type="caution">
    <text evidence="2">The sequence shown here is derived from an EMBL/GenBank/DDBJ whole genome shotgun (WGS) entry which is preliminary data.</text>
</comment>
<proteinExistence type="predicted"/>